<feature type="compositionally biased region" description="Low complexity" evidence="1">
    <location>
        <begin position="852"/>
        <end position="871"/>
    </location>
</feature>
<feature type="compositionally biased region" description="Basic and acidic residues" evidence="1">
    <location>
        <begin position="995"/>
        <end position="1004"/>
    </location>
</feature>
<feature type="region of interest" description="Disordered" evidence="1">
    <location>
        <begin position="125"/>
        <end position="147"/>
    </location>
</feature>
<feature type="region of interest" description="Disordered" evidence="1">
    <location>
        <begin position="167"/>
        <end position="202"/>
    </location>
</feature>
<keyword evidence="3" id="KW-1185">Reference proteome</keyword>
<evidence type="ECO:0000256" key="1">
    <source>
        <dbReference type="SAM" id="MobiDB-lite"/>
    </source>
</evidence>
<feature type="compositionally biased region" description="Low complexity" evidence="1">
    <location>
        <begin position="756"/>
        <end position="786"/>
    </location>
</feature>
<feature type="region of interest" description="Disordered" evidence="1">
    <location>
        <begin position="1159"/>
        <end position="1202"/>
    </location>
</feature>
<sequence length="1291" mass="142238">MPQAAKKDVQSQRAQDKESKRARGACLLRHCNKDAYFEYPFPSCKRRGCSAICPNGSLITGQGTRFVLADTEALHQKIATMSDRIRQLEDALAILHSTAAGPAGDPHPLLHRDLLKIKSSIELHSASSASNEGGTRPNEDDEDGNGEQYIDAFGTLAIRDDGAATFYGRSAGSEGEVTSTDALYTSTPPSEPSPPQPHVSSFHSDFNAIQSYTYQQYDPDSGSGSLPPSIRTLAASFPLAPALSASNSTGSMGSSSSSFGTSSLSTSSTSSLSQTVTLQTLSSNYLPPYVEALRLVNLYLDQAPWFFGAVTQRQIESELLPLWYGEAAAAASLVPVVPAGGLDPSARGLGPVANGTPPPPRAGTSHDLALLFVIFCFGFLTDTNLPSAPDNTPAEKYYQLTKAALTLDPTATAGAPEKVSRNGILERPPSVATVQTLSLMAIYEGICSGENSIESTWALMGLACKLSQSVNRDCARWKLTPAEVQKRRAFLATGRLATFSLPFVDCELPADPDQTIADDGSTQPSFPYWKARFGAECVSAVVQGTLTSRAPKYSIILDLDRKIRDMELPAYAQGSPPRGLGLSQTMSHFMPQNYRELTLLYIHRCFFAHAISTNPLDPIKSQYAPSFLAGYRSACTIVASVKLQFSMFPAQIARFWVMLASVATHSSRSKIAPAALLELKNACDVFESAASYGGRAGKFLPIMRRLQSKAQAAFRDANSGLPTVLPNDTFKPSQPNEAKDELSIFSGKTHTVSTKLTLSGGSSATALGSSSARASSQAPRAPSDSPKNFSDYPSFANAHPSLVSELNTFHGNIKAQIQNAYRSGGDWFDGIPMAVDTAPLTRGPPVRPKVAQLQPQPTRPSQPQQQQVHHFQQQHHHQTLYQQQEQLARQEMERIHMERMAQQEEERREMERQELARKQQLQEQHEIQLQQQEGQRQQQELQRQQQEALQQHQQELQRQQHEALQRQQHEALHRQQHEALQRQQHEALQQQQQEELQRQQRQQERFYQQPEAHQEPQHIASDPYHPHVQAYEAAAQHPAYTTGTAVAHEVPVGTSAHSTQPAQHQHHHRQSSAELAYQPQQQQYQHLAAHHQPSAPQHRANVLHSTSLSHTQHSRQSHLPHDIQHMHQHQPHHSHIAQHPIQAQHTGLSIITAEPVVRQQQHSMYSVPSEYHPSPESMRSASSSTGPTPPHTSYGQPSSSTAVSVSTSYVPETYKYWPAAATSFAMPDQQPTFAYAPGGHAPVQHYPPPQQHQQYTPEGALRGIAADDRSLQETWQSYMNNVGSPRQFFED</sequence>
<feature type="compositionally biased region" description="Basic and acidic residues" evidence="1">
    <location>
        <begin position="899"/>
        <end position="917"/>
    </location>
</feature>
<name>A0A9P5NWY2_GYMJU</name>
<dbReference type="CDD" id="cd12148">
    <property type="entry name" value="fungal_TF_MHR"/>
    <property type="match status" value="1"/>
</dbReference>
<feature type="region of interest" description="Disordered" evidence="1">
    <location>
        <begin position="839"/>
        <end position="887"/>
    </location>
</feature>
<protein>
    <recommendedName>
        <fullName evidence="4">Transcription factor domain-containing protein</fullName>
    </recommendedName>
</protein>
<evidence type="ECO:0008006" key="4">
    <source>
        <dbReference type="Google" id="ProtNLM"/>
    </source>
</evidence>
<evidence type="ECO:0000313" key="3">
    <source>
        <dbReference type="Proteomes" id="UP000724874"/>
    </source>
</evidence>
<feature type="compositionally biased region" description="Low complexity" evidence="1">
    <location>
        <begin position="1075"/>
        <end position="1093"/>
    </location>
</feature>
<organism evidence="2 3">
    <name type="scientific">Gymnopilus junonius</name>
    <name type="common">Spectacular rustgill mushroom</name>
    <name type="synonym">Gymnopilus spectabilis subsp. junonius</name>
    <dbReference type="NCBI Taxonomy" id="109634"/>
    <lineage>
        <taxon>Eukaryota</taxon>
        <taxon>Fungi</taxon>
        <taxon>Dikarya</taxon>
        <taxon>Basidiomycota</taxon>
        <taxon>Agaricomycotina</taxon>
        <taxon>Agaricomycetes</taxon>
        <taxon>Agaricomycetidae</taxon>
        <taxon>Agaricales</taxon>
        <taxon>Agaricineae</taxon>
        <taxon>Hymenogastraceae</taxon>
        <taxon>Gymnopilus</taxon>
    </lineage>
</organism>
<feature type="compositionally biased region" description="Polar residues" evidence="1">
    <location>
        <begin position="176"/>
        <end position="185"/>
    </location>
</feature>
<comment type="caution">
    <text evidence="2">The sequence shown here is derived from an EMBL/GenBank/DDBJ whole genome shotgun (WGS) entry which is preliminary data.</text>
</comment>
<feature type="region of interest" description="Disordered" evidence="1">
    <location>
        <begin position="756"/>
        <end position="793"/>
    </location>
</feature>
<feature type="compositionally biased region" description="Low complexity" evidence="1">
    <location>
        <begin position="1174"/>
        <end position="1186"/>
    </location>
</feature>
<feature type="compositionally biased region" description="Basic and acidic residues" evidence="1">
    <location>
        <begin position="958"/>
        <end position="985"/>
    </location>
</feature>
<feature type="compositionally biased region" description="Low complexity" evidence="1">
    <location>
        <begin position="919"/>
        <end position="957"/>
    </location>
</feature>
<gene>
    <name evidence="2" type="ORF">CPB84DRAFT_1765097</name>
</gene>
<feature type="region of interest" description="Disordered" evidence="1">
    <location>
        <begin position="1054"/>
        <end position="1119"/>
    </location>
</feature>
<feature type="region of interest" description="Disordered" evidence="1">
    <location>
        <begin position="899"/>
        <end position="1021"/>
    </location>
</feature>
<dbReference type="Proteomes" id="UP000724874">
    <property type="component" value="Unassembled WGS sequence"/>
</dbReference>
<accession>A0A9P5NWY2</accession>
<dbReference type="EMBL" id="JADNYJ010000008">
    <property type="protein sequence ID" value="KAF8909644.1"/>
    <property type="molecule type" value="Genomic_DNA"/>
</dbReference>
<dbReference type="OrthoDB" id="424974at2759"/>
<proteinExistence type="predicted"/>
<evidence type="ECO:0000313" key="2">
    <source>
        <dbReference type="EMBL" id="KAF8909644.1"/>
    </source>
</evidence>
<reference evidence="2" key="1">
    <citation type="submission" date="2020-11" db="EMBL/GenBank/DDBJ databases">
        <authorList>
            <consortium name="DOE Joint Genome Institute"/>
            <person name="Ahrendt S."/>
            <person name="Riley R."/>
            <person name="Andreopoulos W."/>
            <person name="LaButti K."/>
            <person name="Pangilinan J."/>
            <person name="Ruiz-duenas F.J."/>
            <person name="Barrasa J.M."/>
            <person name="Sanchez-Garcia M."/>
            <person name="Camarero S."/>
            <person name="Miyauchi S."/>
            <person name="Serrano A."/>
            <person name="Linde D."/>
            <person name="Babiker R."/>
            <person name="Drula E."/>
            <person name="Ayuso-Fernandez I."/>
            <person name="Pacheco R."/>
            <person name="Padilla G."/>
            <person name="Ferreira P."/>
            <person name="Barriuso J."/>
            <person name="Kellner H."/>
            <person name="Castanera R."/>
            <person name="Alfaro M."/>
            <person name="Ramirez L."/>
            <person name="Pisabarro A.G."/>
            <person name="Kuo A."/>
            <person name="Tritt A."/>
            <person name="Lipzen A."/>
            <person name="He G."/>
            <person name="Yan M."/>
            <person name="Ng V."/>
            <person name="Cullen D."/>
            <person name="Martin F."/>
            <person name="Rosso M.-N."/>
            <person name="Henrissat B."/>
            <person name="Hibbett D."/>
            <person name="Martinez A.T."/>
            <person name="Grigoriev I.V."/>
        </authorList>
    </citation>
    <scope>NUCLEOTIDE SEQUENCE</scope>
    <source>
        <strain evidence="2">AH 44721</strain>
    </source>
</reference>